<feature type="region of interest" description="Disordered" evidence="1">
    <location>
        <begin position="47"/>
        <end position="81"/>
    </location>
</feature>
<dbReference type="EMBL" id="JAKLJA010000009">
    <property type="protein sequence ID" value="MCG5074437.1"/>
    <property type="molecule type" value="Genomic_DNA"/>
</dbReference>
<feature type="region of interest" description="Disordered" evidence="1">
    <location>
        <begin position="1"/>
        <end position="22"/>
    </location>
</feature>
<comment type="caution">
    <text evidence="2">The sequence shown here is derived from an EMBL/GenBank/DDBJ whole genome shotgun (WGS) entry which is preliminary data.</text>
</comment>
<accession>A0A9X1UI52</accession>
<keyword evidence="3" id="KW-1185">Reference proteome</keyword>
<protein>
    <submittedName>
        <fullName evidence="2">DUF3025 domain-containing protein</fullName>
    </submittedName>
</protein>
<sequence length="368" mass="38744">MSVATPGTATPGTATPGTATSGTATLGTATLGTATLGTATLGTATLGTATPGVATPGAPMPATATPDGPHPRPPRRTLPEGSFADIDWARPWFAQHEARGRRWQQAALAGYAHYLDELNADAHAARQFTGRGQQLAFIAQDDLPEGAAYEAHIAATGCVPTRHNLHDFFNALAWFAFPRIKAALNARQAAAIDVLGVGPTRGGVRDALTLFDENAVLFASADPALTQALRGFDWRALFVDGRAAWESAASETAGAMAAVMHGLAHAPARCEVHVFGHALLEKLIAPYAACTAHAWVVDVPPAYFAWPRAQRNAYLDETVSATLAADAQLNGRSFSPLPVLGIPGWWAPNEAPSFYDDITIFRPGRRAR</sequence>
<evidence type="ECO:0000313" key="2">
    <source>
        <dbReference type="EMBL" id="MCG5074437.1"/>
    </source>
</evidence>
<name>A0A9X1UI52_9BURK</name>
<proteinExistence type="predicted"/>
<feature type="compositionally biased region" description="Low complexity" evidence="1">
    <location>
        <begin position="47"/>
        <end position="67"/>
    </location>
</feature>
<evidence type="ECO:0000313" key="3">
    <source>
        <dbReference type="Proteomes" id="UP001139308"/>
    </source>
</evidence>
<gene>
    <name evidence="2" type="ORF">L5014_13855</name>
</gene>
<organism evidence="2 3">
    <name type="scientific">Paraburkholderia tagetis</name>
    <dbReference type="NCBI Taxonomy" id="2913261"/>
    <lineage>
        <taxon>Bacteria</taxon>
        <taxon>Pseudomonadati</taxon>
        <taxon>Pseudomonadota</taxon>
        <taxon>Betaproteobacteria</taxon>
        <taxon>Burkholderiales</taxon>
        <taxon>Burkholderiaceae</taxon>
        <taxon>Paraburkholderia</taxon>
    </lineage>
</organism>
<dbReference type="AlphaFoldDB" id="A0A9X1UI52"/>
<reference evidence="2" key="1">
    <citation type="submission" date="2022-01" db="EMBL/GenBank/DDBJ databases">
        <title>Genome sequence and assembly of Parabukholderia sp. RG36.</title>
        <authorList>
            <person name="Chhetri G."/>
        </authorList>
    </citation>
    <scope>NUCLEOTIDE SEQUENCE</scope>
    <source>
        <strain evidence="2">RG36</strain>
    </source>
</reference>
<dbReference type="Pfam" id="PF11227">
    <property type="entry name" value="DUF3025"/>
    <property type="match status" value="2"/>
</dbReference>
<dbReference type="InterPro" id="IPR021390">
    <property type="entry name" value="DUF3025"/>
</dbReference>
<dbReference type="Proteomes" id="UP001139308">
    <property type="component" value="Unassembled WGS sequence"/>
</dbReference>
<evidence type="ECO:0000256" key="1">
    <source>
        <dbReference type="SAM" id="MobiDB-lite"/>
    </source>
</evidence>